<dbReference type="Proteomes" id="UP000319817">
    <property type="component" value="Chromosome"/>
</dbReference>
<evidence type="ECO:0000256" key="9">
    <source>
        <dbReference type="ARBA" id="ARBA00023098"/>
    </source>
</evidence>
<dbReference type="Gene3D" id="3.40.50.720">
    <property type="entry name" value="NAD(P)-binding Rossmann-like Domain"/>
    <property type="match status" value="1"/>
</dbReference>
<dbReference type="GO" id="GO:0004300">
    <property type="term" value="F:enoyl-CoA hydratase activity"/>
    <property type="evidence" value="ECO:0007669"/>
    <property type="project" value="UniProtKB-EC"/>
</dbReference>
<comment type="similarity">
    <text evidence="2">In the central section; belongs to the 3-hydroxyacyl-CoA dehydrogenase family.</text>
</comment>
<dbReference type="Gene3D" id="3.90.226.10">
    <property type="entry name" value="2-enoyl-CoA Hydratase, Chain A, domain 1"/>
    <property type="match status" value="1"/>
</dbReference>
<dbReference type="GO" id="GO:0070403">
    <property type="term" value="F:NAD+ binding"/>
    <property type="evidence" value="ECO:0007669"/>
    <property type="project" value="InterPro"/>
</dbReference>
<dbReference type="FunFam" id="3.90.226.10:FF:000011">
    <property type="entry name" value="Fatty acid oxidation complex subunit alpha"/>
    <property type="match status" value="1"/>
</dbReference>
<keyword evidence="11" id="KW-0511">Multifunctional enzyme</keyword>
<dbReference type="CDD" id="cd06558">
    <property type="entry name" value="crotonase-like"/>
    <property type="match status" value="1"/>
</dbReference>
<dbReference type="SUPFAM" id="SSF48179">
    <property type="entry name" value="6-phosphogluconate dehydrogenase C-terminal domain-like"/>
    <property type="match status" value="2"/>
</dbReference>
<dbReference type="OrthoDB" id="9771883at2"/>
<sequence>MNNVTYKNFTVTVDARGVCQIVLDVPNRPLNVLDHSVMTELASIVSDLETSDTIKVVVFRSSKESGYLAGADVSAIANIQSPQHAARLIENGQLLFQRIEWLPMKKVVVIHGPCLGGGLEMALACDYIIARDNSSTKIGLPEIKLGVIPGWGGTQRLPKRVGLQNSLSMILQGKHLDAKEALNIGLVDRAIPPEDWADGVEQFIDNIVSGSLNCSPRSHRKWTTRLLDNTSLGRAIVFRATGKKIAAKTKAFPALKSALKAIKSAYVRGKDGFFVERTEFTKLLSTPTCRNLLGLFFAREKARSPKTWTVDSVRAAHEMPIQRVGVIGAGAMGAGIGQLAALRGFDVVIKEVNEDAATQGRRRIDVLINSLANRKGWSDFQRRDLTQKITVTCDDDLLRQSDLIVEAIVERMETKQAVFSELDAMVGQDTILATNTSSLSVDTMAMAVSRPANFGGLHFFNPVQRMELVEIVQGKATSDATVSRLVAFVRAMGKTPIVTSDSPGFLVNRVLFPYLGEAILMVREGYDVAKIDKELRRFGMPMGPLELLDQIGLDVALHVAGSLSEVLSGVEPVVEMLQMMVDDGKLGKKTNAGFYRHSNGRRGEVIELAISTQPKKFAETFLDDSLTPIQRRLVYPMLAEAIKCHEERVVVEAWAIDLAMVLGTGFAPHLGGPLHVADSIGVQTLLTNMEFLQEQCGDRFAPPATLTRMAKEDGSFFETDDTLDHSATTTN</sequence>
<evidence type="ECO:0000256" key="4">
    <source>
        <dbReference type="ARBA" id="ARBA00012076"/>
    </source>
</evidence>
<evidence type="ECO:0000256" key="12">
    <source>
        <dbReference type="ARBA" id="ARBA00049556"/>
    </source>
</evidence>
<dbReference type="SUPFAM" id="SSF51735">
    <property type="entry name" value="NAD(P)-binding Rossmann-fold domains"/>
    <property type="match status" value="1"/>
</dbReference>
<comment type="catalytic activity">
    <reaction evidence="12">
        <text>a (3S)-3-hydroxyacyl-CoA + NAD(+) = a 3-oxoacyl-CoA + NADH + H(+)</text>
        <dbReference type="Rhea" id="RHEA:22432"/>
        <dbReference type="ChEBI" id="CHEBI:15378"/>
        <dbReference type="ChEBI" id="CHEBI:57318"/>
        <dbReference type="ChEBI" id="CHEBI:57540"/>
        <dbReference type="ChEBI" id="CHEBI:57945"/>
        <dbReference type="ChEBI" id="CHEBI:90726"/>
        <dbReference type="EC" id="1.1.1.35"/>
    </reaction>
</comment>
<dbReference type="SUPFAM" id="SSF52096">
    <property type="entry name" value="ClpP/crotonase"/>
    <property type="match status" value="1"/>
</dbReference>
<evidence type="ECO:0000256" key="8">
    <source>
        <dbReference type="ARBA" id="ARBA00023027"/>
    </source>
</evidence>
<evidence type="ECO:0000256" key="6">
    <source>
        <dbReference type="ARBA" id="ARBA00022963"/>
    </source>
</evidence>
<protein>
    <recommendedName>
        <fullName evidence="4">enoyl-CoA hydratase</fullName>
        <ecNumber evidence="4">4.2.1.17</ecNumber>
    </recommendedName>
</protein>
<feature type="domain" description="3-hydroxyacyl-CoA dehydrogenase NAD binding" evidence="14">
    <location>
        <begin position="324"/>
        <end position="501"/>
    </location>
</feature>
<evidence type="ECO:0000256" key="5">
    <source>
        <dbReference type="ARBA" id="ARBA00022832"/>
    </source>
</evidence>
<keyword evidence="8" id="KW-0520">NAD</keyword>
<feature type="domain" description="3-hydroxyacyl-CoA dehydrogenase C-terminal" evidence="13">
    <location>
        <begin position="631"/>
        <end position="712"/>
    </location>
</feature>
<dbReference type="Pfam" id="PF00725">
    <property type="entry name" value="3HCDH"/>
    <property type="match status" value="2"/>
</dbReference>
<comment type="similarity">
    <text evidence="3">In the N-terminal section; belongs to the enoyl-CoA hydratase/isomerase family.</text>
</comment>
<gene>
    <name evidence="15" type="primary">fadJ</name>
    <name evidence="15" type="ORF">K239x_45570</name>
</gene>
<keyword evidence="9" id="KW-0443">Lipid metabolism</keyword>
<evidence type="ECO:0000256" key="7">
    <source>
        <dbReference type="ARBA" id="ARBA00023002"/>
    </source>
</evidence>
<dbReference type="AlphaFoldDB" id="A0A517NZI0"/>
<reference evidence="15 16" key="1">
    <citation type="submission" date="2019-02" db="EMBL/GenBank/DDBJ databases">
        <title>Deep-cultivation of Planctomycetes and their phenomic and genomic characterization uncovers novel biology.</title>
        <authorList>
            <person name="Wiegand S."/>
            <person name="Jogler M."/>
            <person name="Boedeker C."/>
            <person name="Pinto D."/>
            <person name="Vollmers J."/>
            <person name="Rivas-Marin E."/>
            <person name="Kohn T."/>
            <person name="Peeters S.H."/>
            <person name="Heuer A."/>
            <person name="Rast P."/>
            <person name="Oberbeckmann S."/>
            <person name="Bunk B."/>
            <person name="Jeske O."/>
            <person name="Meyerdierks A."/>
            <person name="Storesund J.E."/>
            <person name="Kallscheuer N."/>
            <person name="Luecker S."/>
            <person name="Lage O.M."/>
            <person name="Pohl T."/>
            <person name="Merkel B.J."/>
            <person name="Hornburger P."/>
            <person name="Mueller R.-W."/>
            <person name="Bruemmer F."/>
            <person name="Labrenz M."/>
            <person name="Spormann A.M."/>
            <person name="Op den Camp H."/>
            <person name="Overmann J."/>
            <person name="Amann R."/>
            <person name="Jetten M.S.M."/>
            <person name="Mascher T."/>
            <person name="Medema M.H."/>
            <person name="Devos D.P."/>
            <person name="Kaster A.-K."/>
            <person name="Ovreas L."/>
            <person name="Rohde M."/>
            <person name="Galperin M.Y."/>
            <person name="Jogler C."/>
        </authorList>
    </citation>
    <scope>NUCLEOTIDE SEQUENCE [LARGE SCALE GENOMIC DNA]</scope>
    <source>
        <strain evidence="15 16">K23_9</strain>
    </source>
</reference>
<evidence type="ECO:0000256" key="11">
    <source>
        <dbReference type="ARBA" id="ARBA00023268"/>
    </source>
</evidence>
<dbReference type="RefSeq" id="WP_145420431.1">
    <property type="nucleotide sequence ID" value="NZ_CP036526.1"/>
</dbReference>
<dbReference type="EMBL" id="CP036526">
    <property type="protein sequence ID" value="QDT12547.1"/>
    <property type="molecule type" value="Genomic_DNA"/>
</dbReference>
<dbReference type="PANTHER" id="PTHR43612">
    <property type="entry name" value="TRIFUNCTIONAL ENZYME SUBUNIT ALPHA"/>
    <property type="match status" value="1"/>
</dbReference>
<dbReference type="InterPro" id="IPR008927">
    <property type="entry name" value="6-PGluconate_DH-like_C_sf"/>
</dbReference>
<keyword evidence="10" id="KW-0456">Lyase</keyword>
<comment type="pathway">
    <text evidence="1">Lipid metabolism; fatty acid beta-oxidation.</text>
</comment>
<evidence type="ECO:0000313" key="16">
    <source>
        <dbReference type="Proteomes" id="UP000319817"/>
    </source>
</evidence>
<dbReference type="GO" id="GO:0006635">
    <property type="term" value="P:fatty acid beta-oxidation"/>
    <property type="evidence" value="ECO:0007669"/>
    <property type="project" value="UniProtKB-UniPathway"/>
</dbReference>
<dbReference type="FunFam" id="3.40.50.720:FF:000009">
    <property type="entry name" value="Fatty oxidation complex, alpha subunit"/>
    <property type="match status" value="1"/>
</dbReference>
<dbReference type="Pfam" id="PF02737">
    <property type="entry name" value="3HCDH_N"/>
    <property type="match status" value="1"/>
</dbReference>
<dbReference type="InterPro" id="IPR050136">
    <property type="entry name" value="FA_oxidation_alpha_subunit"/>
</dbReference>
<evidence type="ECO:0000256" key="3">
    <source>
        <dbReference type="ARBA" id="ARBA00008750"/>
    </source>
</evidence>
<dbReference type="InterPro" id="IPR006180">
    <property type="entry name" value="3-OHacyl-CoA_DH_CS"/>
</dbReference>
<keyword evidence="7" id="KW-0560">Oxidoreductase</keyword>
<evidence type="ECO:0000256" key="10">
    <source>
        <dbReference type="ARBA" id="ARBA00023239"/>
    </source>
</evidence>
<organism evidence="15 16">
    <name type="scientific">Stieleria marina</name>
    <dbReference type="NCBI Taxonomy" id="1930275"/>
    <lineage>
        <taxon>Bacteria</taxon>
        <taxon>Pseudomonadati</taxon>
        <taxon>Planctomycetota</taxon>
        <taxon>Planctomycetia</taxon>
        <taxon>Pirellulales</taxon>
        <taxon>Pirellulaceae</taxon>
        <taxon>Stieleria</taxon>
    </lineage>
</organism>
<dbReference type="Gene3D" id="1.10.1040.50">
    <property type="match status" value="1"/>
</dbReference>
<dbReference type="InterPro" id="IPR029045">
    <property type="entry name" value="ClpP/crotonase-like_dom_sf"/>
</dbReference>
<dbReference type="EC" id="4.2.1.17" evidence="4"/>
<dbReference type="UniPathway" id="UPA00659"/>
<evidence type="ECO:0000313" key="15">
    <source>
        <dbReference type="EMBL" id="QDT12547.1"/>
    </source>
</evidence>
<dbReference type="PROSITE" id="PS00067">
    <property type="entry name" value="3HCDH"/>
    <property type="match status" value="1"/>
</dbReference>
<keyword evidence="16" id="KW-1185">Reference proteome</keyword>
<proteinExistence type="inferred from homology"/>
<evidence type="ECO:0000256" key="1">
    <source>
        <dbReference type="ARBA" id="ARBA00005005"/>
    </source>
</evidence>
<evidence type="ECO:0000256" key="2">
    <source>
        <dbReference type="ARBA" id="ARBA00007005"/>
    </source>
</evidence>
<dbReference type="Pfam" id="PF00378">
    <property type="entry name" value="ECH_1"/>
    <property type="match status" value="1"/>
</dbReference>
<dbReference type="InterPro" id="IPR006108">
    <property type="entry name" value="3HC_DH_C"/>
</dbReference>
<dbReference type="InterPro" id="IPR036291">
    <property type="entry name" value="NAD(P)-bd_dom_sf"/>
</dbReference>
<dbReference type="InterPro" id="IPR001753">
    <property type="entry name" value="Enoyl-CoA_hydra/iso"/>
</dbReference>
<dbReference type="PANTHER" id="PTHR43612:SF3">
    <property type="entry name" value="TRIFUNCTIONAL ENZYME SUBUNIT ALPHA, MITOCHONDRIAL"/>
    <property type="match status" value="1"/>
</dbReference>
<dbReference type="InterPro" id="IPR006176">
    <property type="entry name" value="3-OHacyl-CoA_DH_NAD-bd"/>
</dbReference>
<keyword evidence="6" id="KW-0442">Lipid degradation</keyword>
<accession>A0A517NZI0</accession>
<dbReference type="GO" id="GO:0016509">
    <property type="term" value="F:long-chain (3S)-3-hydroxyacyl-CoA dehydrogenase (NAD+) activity"/>
    <property type="evidence" value="ECO:0007669"/>
    <property type="project" value="TreeGrafter"/>
</dbReference>
<evidence type="ECO:0000259" key="13">
    <source>
        <dbReference type="Pfam" id="PF00725"/>
    </source>
</evidence>
<name>A0A517NZI0_9BACT</name>
<evidence type="ECO:0000259" key="14">
    <source>
        <dbReference type="Pfam" id="PF02737"/>
    </source>
</evidence>
<keyword evidence="5" id="KW-0276">Fatty acid metabolism</keyword>
<feature type="domain" description="3-hydroxyacyl-CoA dehydrogenase C-terminal" evidence="13">
    <location>
        <begin position="504"/>
        <end position="596"/>
    </location>
</feature>